<dbReference type="STRING" id="227316.GA0070604_2195"/>
<evidence type="ECO:0000256" key="2">
    <source>
        <dbReference type="SAM" id="SignalP"/>
    </source>
</evidence>
<keyword evidence="4" id="KW-0378">Hydrolase</keyword>
<dbReference type="RefSeq" id="WP_244161836.1">
    <property type="nucleotide sequence ID" value="NZ_FMHY01000002.1"/>
</dbReference>
<evidence type="ECO:0000259" key="3">
    <source>
        <dbReference type="Pfam" id="PF00144"/>
    </source>
</evidence>
<reference evidence="5" key="1">
    <citation type="submission" date="2016-06" db="EMBL/GenBank/DDBJ databases">
        <authorList>
            <person name="Varghese N."/>
            <person name="Submissions Spin"/>
        </authorList>
    </citation>
    <scope>NUCLEOTIDE SEQUENCE [LARGE SCALE GENOMIC DNA]</scope>
    <source>
        <strain evidence="5">DSM 44814</strain>
    </source>
</reference>
<evidence type="ECO:0000256" key="1">
    <source>
        <dbReference type="SAM" id="MobiDB-lite"/>
    </source>
</evidence>
<feature type="signal peptide" evidence="2">
    <location>
        <begin position="1"/>
        <end position="20"/>
    </location>
</feature>
<proteinExistence type="predicted"/>
<keyword evidence="4" id="KW-0121">Carboxypeptidase</keyword>
<organism evidence="4 5">
    <name type="scientific">Micromonospora eburnea</name>
    <dbReference type="NCBI Taxonomy" id="227316"/>
    <lineage>
        <taxon>Bacteria</taxon>
        <taxon>Bacillati</taxon>
        <taxon>Actinomycetota</taxon>
        <taxon>Actinomycetes</taxon>
        <taxon>Micromonosporales</taxon>
        <taxon>Micromonosporaceae</taxon>
        <taxon>Micromonospora</taxon>
    </lineage>
</organism>
<keyword evidence="2" id="KW-0732">Signal</keyword>
<dbReference type="Gene3D" id="3.40.710.10">
    <property type="entry name" value="DD-peptidase/beta-lactamase superfamily"/>
    <property type="match status" value="1"/>
</dbReference>
<accession>A0A1C6U9K7</accession>
<evidence type="ECO:0000313" key="5">
    <source>
        <dbReference type="Proteomes" id="UP000199696"/>
    </source>
</evidence>
<dbReference type="SUPFAM" id="SSF56601">
    <property type="entry name" value="beta-lactamase/transpeptidase-like"/>
    <property type="match status" value="1"/>
</dbReference>
<sequence length="393" mass="41118">MGLTRRAALAGIAGCGAALAAGHPGTAAFGRSGQEARPDLRSALDAVVAAGAVWAIAEVRTNSSVWRGASGTAELGGTRPAPVGGRYRAGSVTKTFVATVVLQLVGEGRLGLDDSLQHWLPGLAPDDAAITVRNLLQHTSGLYDYTAALLPDNDSFLRIRFTTFTPSQLVAVAAAHPAAFPPGTGQAYSNTDYILLGMLIERVTGRPYRDEIRLRLLDPLGLRHTQLPGTFPLVTGPHANLYIPVKRQGRTVPVDVTMMNPSMAGAAGEIISTTAELNRFYRALIGGRLLRPSELRDMRNPRGTGFGLGLEVAELDGTTVVGHGGGGPGFLGLSFTSLNGTHQITLTTAPWGGDPTPAMMAMLNTALAPVGTVQTPPTQPTRAAGTTNTYRDQ</sequence>
<dbReference type="PANTHER" id="PTHR46825:SF7">
    <property type="entry name" value="D-ALANYL-D-ALANINE CARBOXYPEPTIDASE"/>
    <property type="match status" value="1"/>
</dbReference>
<dbReference type="PROSITE" id="PS51318">
    <property type="entry name" value="TAT"/>
    <property type="match status" value="1"/>
</dbReference>
<keyword evidence="4" id="KW-0645">Protease</keyword>
<dbReference type="EMBL" id="FMHY01000002">
    <property type="protein sequence ID" value="SCL50712.1"/>
    <property type="molecule type" value="Genomic_DNA"/>
</dbReference>
<dbReference type="InterPro" id="IPR050491">
    <property type="entry name" value="AmpC-like"/>
</dbReference>
<evidence type="ECO:0000313" key="4">
    <source>
        <dbReference type="EMBL" id="SCL50712.1"/>
    </source>
</evidence>
<feature type="region of interest" description="Disordered" evidence="1">
    <location>
        <begin position="371"/>
        <end position="393"/>
    </location>
</feature>
<dbReference type="GO" id="GO:0004180">
    <property type="term" value="F:carboxypeptidase activity"/>
    <property type="evidence" value="ECO:0007669"/>
    <property type="project" value="UniProtKB-KW"/>
</dbReference>
<gene>
    <name evidence="4" type="ORF">GA0070604_2195</name>
</gene>
<dbReference type="Pfam" id="PF00144">
    <property type="entry name" value="Beta-lactamase"/>
    <property type="match status" value="1"/>
</dbReference>
<feature type="chain" id="PRO_5008747500" evidence="2">
    <location>
        <begin position="21"/>
        <end position="393"/>
    </location>
</feature>
<feature type="domain" description="Beta-lactamase-related" evidence="3">
    <location>
        <begin position="55"/>
        <end position="327"/>
    </location>
</feature>
<protein>
    <submittedName>
        <fullName evidence="4">D-alanyl-D-alanine carboxypeptidase</fullName>
    </submittedName>
</protein>
<dbReference type="PANTHER" id="PTHR46825">
    <property type="entry name" value="D-ALANYL-D-ALANINE-CARBOXYPEPTIDASE/ENDOPEPTIDASE AMPH"/>
    <property type="match status" value="1"/>
</dbReference>
<dbReference type="InterPro" id="IPR006311">
    <property type="entry name" value="TAT_signal"/>
</dbReference>
<dbReference type="InterPro" id="IPR001466">
    <property type="entry name" value="Beta-lactam-related"/>
</dbReference>
<dbReference type="Proteomes" id="UP000199696">
    <property type="component" value="Unassembled WGS sequence"/>
</dbReference>
<keyword evidence="5" id="KW-1185">Reference proteome</keyword>
<name>A0A1C6U9K7_9ACTN</name>
<dbReference type="InterPro" id="IPR012338">
    <property type="entry name" value="Beta-lactam/transpept-like"/>
</dbReference>
<feature type="compositionally biased region" description="Low complexity" evidence="1">
    <location>
        <begin position="371"/>
        <end position="387"/>
    </location>
</feature>
<dbReference type="AlphaFoldDB" id="A0A1C6U9K7"/>